<evidence type="ECO:0000256" key="25">
    <source>
        <dbReference type="SAM" id="Coils"/>
    </source>
</evidence>
<keyword evidence="21" id="KW-0753">Steroid metabolism</keyword>
<comment type="similarity">
    <text evidence="4">Belongs to the bZIP family. CNC subfamily.</text>
</comment>
<evidence type="ECO:0000256" key="5">
    <source>
        <dbReference type="ARBA" id="ARBA00020485"/>
    </source>
</evidence>
<evidence type="ECO:0000256" key="13">
    <source>
        <dbReference type="ARBA" id="ARBA00023098"/>
    </source>
</evidence>
<evidence type="ECO:0000256" key="6">
    <source>
        <dbReference type="ARBA" id="ARBA00022491"/>
    </source>
</evidence>
<dbReference type="InterPro" id="IPR008917">
    <property type="entry name" value="TF_DNA-bd_sf"/>
</dbReference>
<feature type="region of interest" description="Disordered" evidence="26">
    <location>
        <begin position="797"/>
        <end position="823"/>
    </location>
</feature>
<keyword evidence="14" id="KW-0446">Lipid-binding</keyword>
<evidence type="ECO:0000256" key="7">
    <source>
        <dbReference type="ARBA" id="ARBA00022548"/>
    </source>
</evidence>
<dbReference type="FunFam" id="1.10.880.10:FF:000004">
    <property type="entry name" value="Nuclear factor, erythroid 2"/>
    <property type="match status" value="1"/>
</dbReference>
<evidence type="ECO:0000256" key="17">
    <source>
        <dbReference type="ARBA" id="ARBA00023159"/>
    </source>
</evidence>
<feature type="compositionally biased region" description="Polar residues" evidence="26">
    <location>
        <begin position="633"/>
        <end position="643"/>
    </location>
</feature>
<dbReference type="Pfam" id="PF03131">
    <property type="entry name" value="bZIP_Maf"/>
    <property type="match status" value="1"/>
</dbReference>
<feature type="compositionally biased region" description="Gly residues" evidence="26">
    <location>
        <begin position="191"/>
        <end position="202"/>
    </location>
</feature>
<feature type="region of interest" description="Disordered" evidence="26">
    <location>
        <begin position="191"/>
        <end position="212"/>
    </location>
</feature>
<dbReference type="CDD" id="cd14720">
    <property type="entry name" value="bZIP_NFE2-like"/>
    <property type="match status" value="1"/>
</dbReference>
<evidence type="ECO:0000256" key="4">
    <source>
        <dbReference type="ARBA" id="ARBA00008157"/>
    </source>
</evidence>
<evidence type="ECO:0000313" key="28">
    <source>
        <dbReference type="Ensembl" id="ENSTRUP00000025385.3"/>
    </source>
</evidence>
<feature type="compositionally biased region" description="Basic residues" evidence="26">
    <location>
        <begin position="804"/>
        <end position="823"/>
    </location>
</feature>
<evidence type="ECO:0000256" key="10">
    <source>
        <dbReference type="ARBA" id="ARBA00022968"/>
    </source>
</evidence>
<keyword evidence="9" id="KW-0256">Endoplasmic reticulum</keyword>
<evidence type="ECO:0000256" key="23">
    <source>
        <dbReference type="ARBA" id="ARBA00030985"/>
    </source>
</evidence>
<dbReference type="GeneTree" id="ENSGT00950000182892"/>
<keyword evidence="6" id="KW-0678">Repressor</keyword>
<evidence type="ECO:0000256" key="12">
    <source>
        <dbReference type="ARBA" id="ARBA00023015"/>
    </source>
</evidence>
<dbReference type="GO" id="GO:0008289">
    <property type="term" value="F:lipid binding"/>
    <property type="evidence" value="ECO:0007669"/>
    <property type="project" value="UniProtKB-KW"/>
</dbReference>
<dbReference type="PROSITE" id="PS00036">
    <property type="entry name" value="BZIP_BASIC"/>
    <property type="match status" value="1"/>
</dbReference>
<reference evidence="28" key="2">
    <citation type="submission" date="2025-08" db="UniProtKB">
        <authorList>
            <consortium name="Ensembl"/>
        </authorList>
    </citation>
    <scope>IDENTIFICATION</scope>
</reference>
<evidence type="ECO:0000256" key="2">
    <source>
        <dbReference type="ARBA" id="ARBA00004643"/>
    </source>
</evidence>
<keyword evidence="7" id="KW-0153">Cholesterol metabolism</keyword>
<keyword evidence="12" id="KW-0805">Transcription regulation</keyword>
<keyword evidence="13" id="KW-0443">Lipid metabolism</keyword>
<feature type="domain" description="BZIP" evidence="27">
    <location>
        <begin position="704"/>
        <end position="767"/>
    </location>
</feature>
<dbReference type="SUPFAM" id="SSF47454">
    <property type="entry name" value="A DNA-binding domain in eukaryotic transcription factors"/>
    <property type="match status" value="1"/>
</dbReference>
<dbReference type="CTD" id="405781"/>
<keyword evidence="25" id="KW-0175">Coiled coil</keyword>
<feature type="region of interest" description="Disordered" evidence="26">
    <location>
        <begin position="616"/>
        <end position="643"/>
    </location>
</feature>
<reference evidence="28" key="3">
    <citation type="submission" date="2025-09" db="UniProtKB">
        <authorList>
            <consortium name="Ensembl"/>
        </authorList>
    </citation>
    <scope>IDENTIFICATION</scope>
</reference>
<evidence type="ECO:0000256" key="22">
    <source>
        <dbReference type="ARBA" id="ARBA00023242"/>
    </source>
</evidence>
<keyword evidence="17" id="KW-0010">Activator</keyword>
<feature type="coiled-coil region" evidence="25">
    <location>
        <begin position="743"/>
        <end position="770"/>
    </location>
</feature>
<sequence>MQDLKKYFTEGLIQMAIILSLCGVMVDVGLEPYLPASWHERILGPTSALTQTQFHNLRNRLEDGPGLHAKNVDLDSFFTARRLLGLVHSLDRLQVPPAELETWLVQREQDPLPVGLPGQASRLAREPPGIERVQLTSSLESRPLVLTLHEDADDEEEDKEEETDVHYHTVALNEGEEEEDTVLQHYCNIGREGGPGSSGGVNNGELPQNEQVSSSLQECLRLLEETFPLTEEQQFHDAGGGRGELELQSPGSEPLGSSILPSTNPFLDLELQWQDLLAIMEPQNNAGCDTSAFEDAQNSRATETFETLHQNHGVDGTEADLVMETWSQPGSLRPPNQSEMEPVLLPLTPTEELDDHSSASSSGVSGVYPLQSPPDHMDLLAQDPSPDLCLGRSAEDVMNRQTQDLVATPESSSSPENCSGDCTNIQEGNAATRGLYMSPSGDFLFDEDGIEDDDGLLSPLTDLIGDAAILDEISLLDMALEEGFNPEMTARLDEEGYLLREAAQQETARAHLQPHLGEDQVHPGDYQQDSETEADSDSGLSLAFSLSQASPCASEASSYSSSSSTSSSDSADESLFSEDEDAVELCDGPHMEMESDQEKKLLSGLPWHLGHDHTYHQPMSSSSSPSLPVGKMSTKQSRSSVRRNSALPYHYSSHTSDAKMWSHDERRARALKVPFSNELIINLPVEEFNDLLASFQLNEEQLTLIKDIRRRGKNKVAAQNCRKRKMDVLLGLNDEVSGLMRSRSRLLREKQEAMRNLQEMKHRLKMLYQEVFSRVRDGEGRPLNPVEHELRFELDGSVGVASSRRGRRTPLTKSNRKQRDKKK</sequence>
<dbReference type="SMART" id="SM00338">
    <property type="entry name" value="BRLZ"/>
    <property type="match status" value="1"/>
</dbReference>
<keyword evidence="29" id="KW-1185">Reference proteome</keyword>
<dbReference type="STRING" id="31033.ENSTRUP00000060749"/>
<keyword evidence="22" id="KW-0539">Nucleus</keyword>
<gene>
    <name evidence="28" type="primary">LOC101062609</name>
</gene>
<proteinExistence type="inferred from homology"/>
<dbReference type="Gene3D" id="1.10.880.10">
    <property type="entry name" value="Transcription factor, Skn-1-like, DNA-binding domain"/>
    <property type="match status" value="1"/>
</dbReference>
<evidence type="ECO:0000313" key="29">
    <source>
        <dbReference type="Proteomes" id="UP000005226"/>
    </source>
</evidence>
<dbReference type="InterPro" id="IPR004827">
    <property type="entry name" value="bZIP"/>
</dbReference>
<reference evidence="28 29" key="1">
    <citation type="journal article" date="2011" name="Genome Biol. Evol.">
        <title>Integration of the genetic map and genome assembly of fugu facilitates insights into distinct features of genome evolution in teleosts and mammals.</title>
        <authorList>
            <person name="Kai W."/>
            <person name="Kikuchi K."/>
            <person name="Tohari S."/>
            <person name="Chew A.K."/>
            <person name="Tay A."/>
            <person name="Fujiwara A."/>
            <person name="Hosoya S."/>
            <person name="Suetake H."/>
            <person name="Naruse K."/>
            <person name="Brenner S."/>
            <person name="Suzuki Y."/>
            <person name="Venkatesh B."/>
        </authorList>
    </citation>
    <scope>NUCLEOTIDE SEQUENCE [LARGE SCALE GENOMIC DNA]</scope>
</reference>
<accession>H2TL30</accession>
<name>H2TL30_TAKRU</name>
<dbReference type="GO" id="GO:0005789">
    <property type="term" value="C:endoplasmic reticulum membrane"/>
    <property type="evidence" value="ECO:0007669"/>
    <property type="project" value="UniProtKB-SubCell"/>
</dbReference>
<evidence type="ECO:0000259" key="27">
    <source>
        <dbReference type="PROSITE" id="PS50217"/>
    </source>
</evidence>
<dbReference type="Proteomes" id="UP000005226">
    <property type="component" value="Chromosome 5"/>
</dbReference>
<evidence type="ECO:0000256" key="8">
    <source>
        <dbReference type="ARBA" id="ARBA00022692"/>
    </source>
</evidence>
<evidence type="ECO:0000256" key="16">
    <source>
        <dbReference type="ARBA" id="ARBA00023136"/>
    </source>
</evidence>
<evidence type="ECO:0000256" key="3">
    <source>
        <dbReference type="ARBA" id="ARBA00004648"/>
    </source>
</evidence>
<keyword evidence="20" id="KW-0325">Glycoprotein</keyword>
<organism evidence="28 29">
    <name type="scientific">Takifugu rubripes</name>
    <name type="common">Japanese pufferfish</name>
    <name type="synonym">Fugu rubripes</name>
    <dbReference type="NCBI Taxonomy" id="31033"/>
    <lineage>
        <taxon>Eukaryota</taxon>
        <taxon>Metazoa</taxon>
        <taxon>Chordata</taxon>
        <taxon>Craniata</taxon>
        <taxon>Vertebrata</taxon>
        <taxon>Euteleostomi</taxon>
        <taxon>Actinopterygii</taxon>
        <taxon>Neopterygii</taxon>
        <taxon>Teleostei</taxon>
        <taxon>Neoteleostei</taxon>
        <taxon>Acanthomorphata</taxon>
        <taxon>Eupercaria</taxon>
        <taxon>Tetraodontiformes</taxon>
        <taxon>Tetradontoidea</taxon>
        <taxon>Tetraodontidae</taxon>
        <taxon>Takifugu</taxon>
    </lineage>
</organism>
<evidence type="ECO:0000256" key="20">
    <source>
        <dbReference type="ARBA" id="ARBA00023180"/>
    </source>
</evidence>
<evidence type="ECO:0000256" key="26">
    <source>
        <dbReference type="SAM" id="MobiDB-lite"/>
    </source>
</evidence>
<protein>
    <recommendedName>
        <fullName evidence="5">Endoplasmic reticulum membrane sensor NFE2L1</fullName>
    </recommendedName>
    <alternativeName>
        <fullName evidence="24">Nuclear factor erythroid 2-related factor 1</fullName>
    </alternativeName>
    <alternativeName>
        <fullName evidence="23">Nuclear factor, erythroid derived 2, like 1</fullName>
    </alternativeName>
</protein>
<keyword evidence="10" id="KW-0735">Signal-anchor</keyword>
<dbReference type="PANTHER" id="PTHR24411:SF31">
    <property type="entry name" value="ENDOPLASMIC RETICULUM MEMBRANE SENSOR NFE2L1"/>
    <property type="match status" value="1"/>
</dbReference>
<comment type="subcellular location">
    <subcellularLocation>
        <location evidence="3">Endoplasmic reticulum membrane</location>
        <topology evidence="3">Single-pass type II membrane protein</topology>
    </subcellularLocation>
    <subcellularLocation>
        <location evidence="2">Endoplasmic reticulum membrane</location>
        <topology evidence="2">Single-pass type III membrane protein</topology>
    </subcellularLocation>
    <subcellularLocation>
        <location evidence="1">Nucleus</location>
    </subcellularLocation>
</comment>
<keyword evidence="15" id="KW-0238">DNA-binding</keyword>
<keyword evidence="11" id="KW-1133">Transmembrane helix</keyword>
<evidence type="ECO:0000256" key="24">
    <source>
        <dbReference type="ARBA" id="ARBA00031659"/>
    </source>
</evidence>
<dbReference type="PANTHER" id="PTHR24411">
    <property type="entry name" value="NUCLEAR FACTOR ERYTHROID 2-RELATED FACTOR"/>
    <property type="match status" value="1"/>
</dbReference>
<evidence type="ECO:0000256" key="14">
    <source>
        <dbReference type="ARBA" id="ARBA00023121"/>
    </source>
</evidence>
<evidence type="ECO:0000256" key="18">
    <source>
        <dbReference type="ARBA" id="ARBA00023163"/>
    </source>
</evidence>
<feature type="compositionally biased region" description="Acidic residues" evidence="26">
    <location>
        <begin position="570"/>
        <end position="580"/>
    </location>
</feature>
<keyword evidence="16" id="KW-0472">Membrane</keyword>
<dbReference type="GO" id="GO:0000981">
    <property type="term" value="F:DNA-binding transcription factor activity, RNA polymerase II-specific"/>
    <property type="evidence" value="ECO:0007669"/>
    <property type="project" value="TreeGrafter"/>
</dbReference>
<feature type="region of interest" description="Disordered" evidence="26">
    <location>
        <begin position="514"/>
        <end position="539"/>
    </location>
</feature>
<dbReference type="PROSITE" id="PS50217">
    <property type="entry name" value="BZIP"/>
    <property type="match status" value="1"/>
</dbReference>
<dbReference type="GO" id="GO:0000978">
    <property type="term" value="F:RNA polymerase II cis-regulatory region sequence-specific DNA binding"/>
    <property type="evidence" value="ECO:0007669"/>
    <property type="project" value="InterPro"/>
</dbReference>
<dbReference type="InterPro" id="IPR004826">
    <property type="entry name" value="bZIP_Maf"/>
</dbReference>
<dbReference type="InterPro" id="IPR047167">
    <property type="entry name" value="NFE2-like"/>
</dbReference>
<feature type="compositionally biased region" description="Low complexity" evidence="26">
    <location>
        <begin position="554"/>
        <end position="569"/>
    </location>
</feature>
<evidence type="ECO:0000256" key="15">
    <source>
        <dbReference type="ARBA" id="ARBA00023125"/>
    </source>
</evidence>
<evidence type="ECO:0000256" key="1">
    <source>
        <dbReference type="ARBA" id="ARBA00004123"/>
    </source>
</evidence>
<keyword evidence="19" id="KW-1207">Sterol metabolism</keyword>
<feature type="region of interest" description="Disordered" evidence="26">
    <location>
        <begin position="232"/>
        <end position="256"/>
    </location>
</feature>
<dbReference type="AlphaFoldDB" id="H2TL30"/>
<evidence type="ECO:0000256" key="11">
    <source>
        <dbReference type="ARBA" id="ARBA00022989"/>
    </source>
</evidence>
<evidence type="ECO:0000256" key="9">
    <source>
        <dbReference type="ARBA" id="ARBA00022824"/>
    </source>
</evidence>
<keyword evidence="18" id="KW-0804">Transcription</keyword>
<dbReference type="Ensembl" id="ENSTRUT00000025488.3">
    <property type="protein sequence ID" value="ENSTRUP00000025385.3"/>
    <property type="gene ID" value="ENSTRUG00000010088.3"/>
</dbReference>
<evidence type="ECO:0000256" key="19">
    <source>
        <dbReference type="ARBA" id="ARBA00023166"/>
    </source>
</evidence>
<dbReference type="GO" id="GO:0008203">
    <property type="term" value="P:cholesterol metabolic process"/>
    <property type="evidence" value="ECO:0007669"/>
    <property type="project" value="UniProtKB-KW"/>
</dbReference>
<feature type="region of interest" description="Disordered" evidence="26">
    <location>
        <begin position="554"/>
        <end position="580"/>
    </location>
</feature>
<keyword evidence="8" id="KW-0812">Transmembrane</keyword>
<dbReference type="GO" id="GO:0005634">
    <property type="term" value="C:nucleus"/>
    <property type="evidence" value="ECO:0007669"/>
    <property type="project" value="UniProtKB-SubCell"/>
</dbReference>
<evidence type="ECO:0000256" key="21">
    <source>
        <dbReference type="ARBA" id="ARBA00023221"/>
    </source>
</evidence>